<reference evidence="2" key="1">
    <citation type="submission" date="2017-06" db="EMBL/GenBank/DDBJ databases">
        <authorList>
            <person name="Varghese N."/>
            <person name="Submissions S."/>
        </authorList>
    </citation>
    <scope>NUCLEOTIDE SEQUENCE [LARGE SCALE GENOMIC DNA]</scope>
    <source>
        <strain evidence="2">DSM 22348</strain>
    </source>
</reference>
<protein>
    <recommendedName>
        <fullName evidence="3">Tox-REase-5 domain-containing protein</fullName>
    </recommendedName>
</protein>
<dbReference type="Proteomes" id="UP000198407">
    <property type="component" value="Unassembled WGS sequence"/>
</dbReference>
<dbReference type="RefSeq" id="WP_052419514.1">
    <property type="nucleotide sequence ID" value="NZ_FZOL01000015.1"/>
</dbReference>
<dbReference type="EMBL" id="FZOL01000015">
    <property type="protein sequence ID" value="SNS81795.1"/>
    <property type="molecule type" value="Genomic_DNA"/>
</dbReference>
<dbReference type="AlphaFoldDB" id="A0A239HKW5"/>
<dbReference type="STRING" id="1215104.GCA_000730585_01409"/>
<dbReference type="OrthoDB" id="6618510at2"/>
<proteinExistence type="predicted"/>
<organism evidence="1 2">
    <name type="scientific">Pseudomonas japonica</name>
    <dbReference type="NCBI Taxonomy" id="256466"/>
    <lineage>
        <taxon>Bacteria</taxon>
        <taxon>Pseudomonadati</taxon>
        <taxon>Pseudomonadota</taxon>
        <taxon>Gammaproteobacteria</taxon>
        <taxon>Pseudomonadales</taxon>
        <taxon>Pseudomonadaceae</taxon>
        <taxon>Pseudomonas</taxon>
    </lineage>
</organism>
<gene>
    <name evidence="1" type="ORF">SAMN05444352_115159</name>
</gene>
<sequence length="636" mass="69316">MSNDADAGLEALAGDALNDRTPRPSNTCKACTQVGVPFSLNPGDGPREADALLGIPPSDRSVGLAWLVNNQWLKERHKARNFRDTFLLQVIASLEHMHGIAWLAEFYAFIAATNHEFVSIDIEMESETYVTPAFMGEVARVQVTPTGVNCERGNFVFHGDRIYFWSFTAASHSREAPTAQQPHQAPLGDFDWRISGFYSVEQAAKELTTHYLRAKEIQQGWNRFFGALELATGVLSFVPVVGMVARGLFGLNKGVVYVLAALEAALAANAVASGSTRLITGKDINLGEELFADLGRLADPVDGEARGRQVFMFINLVMLAPLAYGGASWLLRDFRRDAAPVGRMEVEALSEAERKPLGGRRRAEVKAIELHGGKKGTSAAEAEMGKTTWVDRPSLDSNRSQVSLTPATGKASYALMAGSLRERLIALIVHHAGSLKVVGRMARVVGDAGEEALVMKLTTTFGMDPRRIPGYSLDPRVPHRFGLTNKSGHGLDLLVWVPPPPELKVRVPSDRYRHSIDGATGPVQKTETLKFTGDTLLVIETKTTLGQKRTPAFNKTQQAGSEKVTDLLLNINKKRKGWNMSSITDVDPDSMKKAQALANAVAMKKVNYIHAQVFFDGGGNLNKFVGDGSGIQLNIW</sequence>
<accession>A0A239HKW5</accession>
<evidence type="ECO:0000313" key="1">
    <source>
        <dbReference type="EMBL" id="SNS81795.1"/>
    </source>
</evidence>
<keyword evidence="2" id="KW-1185">Reference proteome</keyword>
<evidence type="ECO:0000313" key="2">
    <source>
        <dbReference type="Proteomes" id="UP000198407"/>
    </source>
</evidence>
<name>A0A239HKW5_9PSED</name>
<evidence type="ECO:0008006" key="3">
    <source>
        <dbReference type="Google" id="ProtNLM"/>
    </source>
</evidence>